<reference evidence="2" key="1">
    <citation type="submission" date="2016-10" db="EMBL/GenBank/DDBJ databases">
        <authorList>
            <person name="Varghese N."/>
            <person name="Submissions S."/>
        </authorList>
    </citation>
    <scope>NUCLEOTIDE SEQUENCE [LARGE SCALE GENOMIC DNA]</scope>
    <source>
        <strain evidence="2">CGMCC 1.3704</strain>
    </source>
</reference>
<dbReference type="EMBL" id="FOSB01000002">
    <property type="protein sequence ID" value="SFJ53870.1"/>
    <property type="molecule type" value="Genomic_DNA"/>
</dbReference>
<accession>A0A1I3S657</accession>
<protein>
    <submittedName>
        <fullName evidence="1">Uncharacterized protein</fullName>
    </submittedName>
</protein>
<proteinExistence type="predicted"/>
<organism evidence="1 2">
    <name type="scientific">Halobacillus dabanensis</name>
    <dbReference type="NCBI Taxonomy" id="240302"/>
    <lineage>
        <taxon>Bacteria</taxon>
        <taxon>Bacillati</taxon>
        <taxon>Bacillota</taxon>
        <taxon>Bacilli</taxon>
        <taxon>Bacillales</taxon>
        <taxon>Bacillaceae</taxon>
        <taxon>Halobacillus</taxon>
    </lineage>
</organism>
<gene>
    <name evidence="1" type="ORF">SAMN04487936_102533</name>
</gene>
<keyword evidence="2" id="KW-1185">Reference proteome</keyword>
<sequence length="62" mass="7113">MSENGKRSDPTANHLFLGHFFNYRLLAKPLVSQPFLSLMRRGQAPKINLLFSQGHPMNKFGR</sequence>
<dbReference type="Proteomes" id="UP000183557">
    <property type="component" value="Unassembled WGS sequence"/>
</dbReference>
<dbReference type="AlphaFoldDB" id="A0A1I3S657"/>
<evidence type="ECO:0000313" key="2">
    <source>
        <dbReference type="Proteomes" id="UP000183557"/>
    </source>
</evidence>
<name>A0A1I3S657_HALDA</name>
<evidence type="ECO:0000313" key="1">
    <source>
        <dbReference type="EMBL" id="SFJ53870.1"/>
    </source>
</evidence>